<dbReference type="CDD" id="cd04645">
    <property type="entry name" value="LbH_gamma_CA_like"/>
    <property type="match status" value="1"/>
</dbReference>
<dbReference type="InterPro" id="IPR050484">
    <property type="entry name" value="Transf_Hexapept/Carb_Anhydrase"/>
</dbReference>
<dbReference type="RefSeq" id="WP_104231309.1">
    <property type="nucleotide sequence ID" value="NZ_PSNW01000009.1"/>
</dbReference>
<dbReference type="SUPFAM" id="SSF51161">
    <property type="entry name" value="Trimeric LpxA-like enzymes"/>
    <property type="match status" value="1"/>
</dbReference>
<sequence length="175" mass="18830">MIYALDGREPQFKGDCWVAPNATLIGAVTLEHNASVWFNAVLRGDCDEIVVGENSNVQDGSVLHTDPGIRLSIGRDCTIGHLVMLHGCEIGDNSLIGIGSVILNRVKIGRNSIVGAKSLIPEGKSFPDNSLIMGAPAKVVRELGEQEAAFLKLQAQHYVQNAQRYRAKLQAVAKA</sequence>
<dbReference type="AlphaFoldDB" id="A0A2S5TD29"/>
<evidence type="ECO:0000313" key="1">
    <source>
        <dbReference type="EMBL" id="PPE72866.1"/>
    </source>
</evidence>
<dbReference type="PANTHER" id="PTHR13061:SF29">
    <property type="entry name" value="GAMMA CARBONIC ANHYDRASE-LIKE 1, MITOCHONDRIAL-RELATED"/>
    <property type="match status" value="1"/>
</dbReference>
<name>A0A2S5TD29_9GAMM</name>
<dbReference type="Gene3D" id="2.160.10.10">
    <property type="entry name" value="Hexapeptide repeat proteins"/>
    <property type="match status" value="1"/>
</dbReference>
<comment type="caution">
    <text evidence="1">The sequence shown here is derived from an EMBL/GenBank/DDBJ whole genome shotgun (WGS) entry which is preliminary data.</text>
</comment>
<dbReference type="OrthoDB" id="9803036at2"/>
<dbReference type="PANTHER" id="PTHR13061">
    <property type="entry name" value="DYNACTIN SUBUNIT P25"/>
    <property type="match status" value="1"/>
</dbReference>
<dbReference type="InterPro" id="IPR047324">
    <property type="entry name" value="LbH_gamma_CA-like"/>
</dbReference>
<evidence type="ECO:0000313" key="2">
    <source>
        <dbReference type="Proteomes" id="UP000238220"/>
    </source>
</evidence>
<protein>
    <submittedName>
        <fullName evidence="1">Gamma carbonic anhydrase family protein</fullName>
    </submittedName>
</protein>
<organism evidence="1 2">
    <name type="scientific">Solimonas fluminis</name>
    <dbReference type="NCBI Taxonomy" id="2086571"/>
    <lineage>
        <taxon>Bacteria</taxon>
        <taxon>Pseudomonadati</taxon>
        <taxon>Pseudomonadota</taxon>
        <taxon>Gammaproteobacteria</taxon>
        <taxon>Nevskiales</taxon>
        <taxon>Nevskiaceae</taxon>
        <taxon>Solimonas</taxon>
    </lineage>
</organism>
<dbReference type="Pfam" id="PF00132">
    <property type="entry name" value="Hexapep"/>
    <property type="match status" value="1"/>
</dbReference>
<dbReference type="Proteomes" id="UP000238220">
    <property type="component" value="Unassembled WGS sequence"/>
</dbReference>
<gene>
    <name evidence="1" type="ORF">C3942_15685</name>
</gene>
<dbReference type="EMBL" id="PSNW01000009">
    <property type="protein sequence ID" value="PPE72866.1"/>
    <property type="molecule type" value="Genomic_DNA"/>
</dbReference>
<keyword evidence="2" id="KW-1185">Reference proteome</keyword>
<proteinExistence type="predicted"/>
<reference evidence="1 2" key="1">
    <citation type="submission" date="2018-02" db="EMBL/GenBank/DDBJ databases">
        <title>Genome sequencing of Solimonas sp. HR-BB.</title>
        <authorList>
            <person name="Lee Y."/>
            <person name="Jeon C.O."/>
        </authorList>
    </citation>
    <scope>NUCLEOTIDE SEQUENCE [LARGE SCALE GENOMIC DNA]</scope>
    <source>
        <strain evidence="1 2">HR-BB</strain>
    </source>
</reference>
<dbReference type="InterPro" id="IPR011004">
    <property type="entry name" value="Trimer_LpxA-like_sf"/>
</dbReference>
<dbReference type="InterPro" id="IPR001451">
    <property type="entry name" value="Hexapep"/>
</dbReference>
<accession>A0A2S5TD29</accession>